<proteinExistence type="predicted"/>
<accession>A0ACB0KWU3</accession>
<keyword evidence="2" id="KW-1185">Reference proteome</keyword>
<dbReference type="EMBL" id="CASHSV030000311">
    <property type="protein sequence ID" value="CAJ2660807.1"/>
    <property type="molecule type" value="Genomic_DNA"/>
</dbReference>
<comment type="caution">
    <text evidence="1">The sequence shown here is derived from an EMBL/GenBank/DDBJ whole genome shotgun (WGS) entry which is preliminary data.</text>
</comment>
<evidence type="ECO:0000313" key="2">
    <source>
        <dbReference type="Proteomes" id="UP001177021"/>
    </source>
</evidence>
<dbReference type="Proteomes" id="UP001177021">
    <property type="component" value="Unassembled WGS sequence"/>
</dbReference>
<evidence type="ECO:0000313" key="1">
    <source>
        <dbReference type="EMBL" id="CAJ2660807.1"/>
    </source>
</evidence>
<gene>
    <name evidence="1" type="ORF">MILVUS5_LOCUS26673</name>
</gene>
<sequence>MGESQPEEDDDDIHGMGFYVKATGRKIDTKSELDKYLTEDCEPHSKFVEFDILNWWKVNSSRYPVLASIAREVLAIPVSTLASESVFSAGGRVLDPHRSNLTPKIVEVLICTQDWLRGSPFSNLFDEDLEELETFEQDMISQTNRATTSASLIGLDDD</sequence>
<organism evidence="1 2">
    <name type="scientific">Trifolium pratense</name>
    <name type="common">Red clover</name>
    <dbReference type="NCBI Taxonomy" id="57577"/>
    <lineage>
        <taxon>Eukaryota</taxon>
        <taxon>Viridiplantae</taxon>
        <taxon>Streptophyta</taxon>
        <taxon>Embryophyta</taxon>
        <taxon>Tracheophyta</taxon>
        <taxon>Spermatophyta</taxon>
        <taxon>Magnoliopsida</taxon>
        <taxon>eudicotyledons</taxon>
        <taxon>Gunneridae</taxon>
        <taxon>Pentapetalae</taxon>
        <taxon>rosids</taxon>
        <taxon>fabids</taxon>
        <taxon>Fabales</taxon>
        <taxon>Fabaceae</taxon>
        <taxon>Papilionoideae</taxon>
        <taxon>50 kb inversion clade</taxon>
        <taxon>NPAAA clade</taxon>
        <taxon>Hologalegina</taxon>
        <taxon>IRL clade</taxon>
        <taxon>Trifolieae</taxon>
        <taxon>Trifolium</taxon>
    </lineage>
</organism>
<reference evidence="1" key="1">
    <citation type="submission" date="2023-10" db="EMBL/GenBank/DDBJ databases">
        <authorList>
            <person name="Rodriguez Cubillos JULIANA M."/>
            <person name="De Vega J."/>
        </authorList>
    </citation>
    <scope>NUCLEOTIDE SEQUENCE</scope>
</reference>
<name>A0ACB0KWU3_TRIPR</name>
<protein>
    <submittedName>
        <fullName evidence="1">Uncharacterized protein</fullName>
    </submittedName>
</protein>